<name>U5DHF7_9CHRO</name>
<sequence>MDIDAQIQVLVADAPQDGSHMPRAIAEAIGPILARYARLLASEHYYILQTLDRGDWLLTTVRSRTQPGVEKRLVYAFAKREDAICSQPNADMKVVALSVPVVEVIWRLTAMQSVDSIIFFDKPGNFQSGTEVQRDRLQTDIRSELERWQASQVPSNLA</sequence>
<dbReference type="STRING" id="582515.KR51_00023080"/>
<keyword evidence="2" id="KW-1185">Reference proteome</keyword>
<dbReference type="AlphaFoldDB" id="U5DHF7"/>
<dbReference type="Proteomes" id="UP000016960">
    <property type="component" value="Unassembled WGS sequence"/>
</dbReference>
<gene>
    <name evidence="1" type="ORF">KR51_00023080</name>
</gene>
<proteinExistence type="predicted"/>
<dbReference type="EMBL" id="ASSJ01000055">
    <property type="protein sequence ID" value="ERN41051.1"/>
    <property type="molecule type" value="Genomic_DNA"/>
</dbReference>
<organism evidence="1 2">
    <name type="scientific">Rubidibacter lacunae KORDI 51-2</name>
    <dbReference type="NCBI Taxonomy" id="582515"/>
    <lineage>
        <taxon>Bacteria</taxon>
        <taxon>Bacillati</taxon>
        <taxon>Cyanobacteriota</taxon>
        <taxon>Cyanophyceae</taxon>
        <taxon>Oscillatoriophycideae</taxon>
        <taxon>Chroococcales</taxon>
        <taxon>Aphanothecaceae</taxon>
        <taxon>Rubidibacter</taxon>
    </lineage>
</organism>
<evidence type="ECO:0000313" key="1">
    <source>
        <dbReference type="EMBL" id="ERN41051.1"/>
    </source>
</evidence>
<reference evidence="1 2" key="1">
    <citation type="submission" date="2013-05" db="EMBL/GenBank/DDBJ databases">
        <title>Draft genome sequence of Rubidibacter lacunae KORDI 51-2.</title>
        <authorList>
            <person name="Choi D.H."/>
            <person name="Noh J.H."/>
            <person name="Kwon K.-K."/>
            <person name="Lee J.-H."/>
            <person name="Ryu J.-Y."/>
        </authorList>
    </citation>
    <scope>NUCLEOTIDE SEQUENCE [LARGE SCALE GENOMIC DNA]</scope>
    <source>
        <strain evidence="1 2">KORDI 51-2</strain>
    </source>
</reference>
<comment type="caution">
    <text evidence="1">The sequence shown here is derived from an EMBL/GenBank/DDBJ whole genome shotgun (WGS) entry which is preliminary data.</text>
</comment>
<protein>
    <submittedName>
        <fullName evidence="1">Uncharacterized protein</fullName>
    </submittedName>
</protein>
<dbReference type="eggNOG" id="ENOG5031MCC">
    <property type="taxonomic scope" value="Bacteria"/>
</dbReference>
<evidence type="ECO:0000313" key="2">
    <source>
        <dbReference type="Proteomes" id="UP000016960"/>
    </source>
</evidence>
<accession>U5DHF7</accession>
<dbReference type="InParanoid" id="U5DHF7"/>